<reference evidence="2" key="3">
    <citation type="submission" date="2014-01" db="EMBL/GenBank/DDBJ databases">
        <title>Evolution of pathogenesis and genome organization in the Tremellales.</title>
        <authorList>
            <person name="Cuomo C."/>
            <person name="Litvintseva A."/>
            <person name="Heitman J."/>
            <person name="Chen Y."/>
            <person name="Sun S."/>
            <person name="Springer D."/>
            <person name="Dromer F."/>
            <person name="Young S."/>
            <person name="Zeng Q."/>
            <person name="Chapman S."/>
            <person name="Gujja S."/>
            <person name="Saif S."/>
            <person name="Birren B."/>
        </authorList>
    </citation>
    <scope>NUCLEOTIDE SEQUENCE</scope>
    <source>
        <strain evidence="2">CBS 10118</strain>
    </source>
</reference>
<evidence type="ECO:0000313" key="4">
    <source>
        <dbReference type="Proteomes" id="UP000092730"/>
    </source>
</evidence>
<proteinExistence type="predicted"/>
<sequence>MFTALRDPKLPSRDGSRVTSTTLVISDDGDNDISQSALTNKLIEQRKEDYRKASRLYEAGRSSTTAPDHVETVSLPASGIDRDSSVSFSTLIAQLSAGHCSGSLKS</sequence>
<dbReference type="EMBL" id="KI894025">
    <property type="protein sequence ID" value="OCF22411.1"/>
    <property type="molecule type" value="Genomic_DNA"/>
</dbReference>
<gene>
    <name evidence="2" type="ORF">I302_08059</name>
    <name evidence="3" type="ORF">I302_108919</name>
</gene>
<feature type="region of interest" description="Disordered" evidence="1">
    <location>
        <begin position="1"/>
        <end position="30"/>
    </location>
</feature>
<evidence type="ECO:0000256" key="1">
    <source>
        <dbReference type="SAM" id="MobiDB-lite"/>
    </source>
</evidence>
<dbReference type="EMBL" id="CP144548">
    <property type="protein sequence ID" value="WVW86864.1"/>
    <property type="molecule type" value="Genomic_DNA"/>
</dbReference>
<dbReference type="RefSeq" id="XP_019043481.1">
    <property type="nucleotide sequence ID" value="XM_019194645.1"/>
</dbReference>
<organism evidence="2">
    <name type="scientific">Kwoniella bestiolae CBS 10118</name>
    <dbReference type="NCBI Taxonomy" id="1296100"/>
    <lineage>
        <taxon>Eukaryota</taxon>
        <taxon>Fungi</taxon>
        <taxon>Dikarya</taxon>
        <taxon>Basidiomycota</taxon>
        <taxon>Agaricomycotina</taxon>
        <taxon>Tremellomycetes</taxon>
        <taxon>Tremellales</taxon>
        <taxon>Cryptococcaceae</taxon>
        <taxon>Kwoniella</taxon>
    </lineage>
</organism>
<dbReference type="AlphaFoldDB" id="A0A1B9FUG6"/>
<name>A0A1B9FUG6_9TREE</name>
<reference evidence="3" key="2">
    <citation type="submission" date="2013-07" db="EMBL/GenBank/DDBJ databases">
        <authorList>
            <consortium name="The Broad Institute Genome Sequencing Platform"/>
            <person name="Cuomo C."/>
            <person name="Litvintseva A."/>
            <person name="Chen Y."/>
            <person name="Heitman J."/>
            <person name="Sun S."/>
            <person name="Springer D."/>
            <person name="Dromer F."/>
            <person name="Young S.K."/>
            <person name="Zeng Q."/>
            <person name="Gargeya S."/>
            <person name="Fitzgerald M."/>
            <person name="Abouelleil A."/>
            <person name="Alvarado L."/>
            <person name="Berlin A.M."/>
            <person name="Chapman S.B."/>
            <person name="Dewar J."/>
            <person name="Goldberg J."/>
            <person name="Griggs A."/>
            <person name="Gujja S."/>
            <person name="Hansen M."/>
            <person name="Howarth C."/>
            <person name="Imamovic A."/>
            <person name="Larimer J."/>
            <person name="McCowan C."/>
            <person name="Murphy C."/>
            <person name="Pearson M."/>
            <person name="Priest M."/>
            <person name="Roberts A."/>
            <person name="Saif S."/>
            <person name="Shea T."/>
            <person name="Sykes S."/>
            <person name="Wortman J."/>
            <person name="Nusbaum C."/>
            <person name="Birren B."/>
        </authorList>
    </citation>
    <scope>NUCLEOTIDE SEQUENCE</scope>
    <source>
        <strain evidence="3">CBS 10118</strain>
    </source>
</reference>
<dbReference type="VEuPathDB" id="FungiDB:I302_08059"/>
<accession>A0A1B9FUG6</accession>
<dbReference type="Proteomes" id="UP000092730">
    <property type="component" value="Chromosome 8"/>
</dbReference>
<dbReference type="KEGG" id="kbi:30212458"/>
<reference evidence="2" key="1">
    <citation type="submission" date="2013-07" db="EMBL/GenBank/DDBJ databases">
        <title>The Genome Sequence of Cryptococcus bestiolae CBS10118.</title>
        <authorList>
            <consortium name="The Broad Institute Genome Sequencing Platform"/>
            <person name="Cuomo C."/>
            <person name="Litvintseva A."/>
            <person name="Chen Y."/>
            <person name="Heitman J."/>
            <person name="Sun S."/>
            <person name="Springer D."/>
            <person name="Dromer F."/>
            <person name="Young S.K."/>
            <person name="Zeng Q."/>
            <person name="Gargeya S."/>
            <person name="Fitzgerald M."/>
            <person name="Abouelleil A."/>
            <person name="Alvarado L."/>
            <person name="Berlin A.M."/>
            <person name="Chapman S.B."/>
            <person name="Dewar J."/>
            <person name="Goldberg J."/>
            <person name="Griggs A."/>
            <person name="Gujja S."/>
            <person name="Hansen M."/>
            <person name="Howarth C."/>
            <person name="Imamovic A."/>
            <person name="Larimer J."/>
            <person name="McCowan C."/>
            <person name="Murphy C."/>
            <person name="Pearson M."/>
            <person name="Priest M."/>
            <person name="Roberts A."/>
            <person name="Saif S."/>
            <person name="Shea T."/>
            <person name="Sykes S."/>
            <person name="Wortman J."/>
            <person name="Nusbaum C."/>
            <person name="Birren B."/>
        </authorList>
    </citation>
    <scope>NUCLEOTIDE SEQUENCE [LARGE SCALE GENOMIC DNA]</scope>
    <source>
        <strain evidence="2">CBS 10118</strain>
    </source>
</reference>
<keyword evidence="4" id="KW-1185">Reference proteome</keyword>
<evidence type="ECO:0000313" key="2">
    <source>
        <dbReference type="EMBL" id="OCF22411.1"/>
    </source>
</evidence>
<feature type="compositionally biased region" description="Basic and acidic residues" evidence="1">
    <location>
        <begin position="1"/>
        <end position="16"/>
    </location>
</feature>
<reference evidence="3" key="4">
    <citation type="submission" date="2024-02" db="EMBL/GenBank/DDBJ databases">
        <title>Comparative genomics of Cryptococcus and Kwoniella reveals pathogenesis evolution and contrasting modes of karyotype evolution via chromosome fusion or intercentromeric recombination.</title>
        <authorList>
            <person name="Coelho M.A."/>
            <person name="David-Palma M."/>
            <person name="Shea T."/>
            <person name="Bowers K."/>
            <person name="McGinley-Smith S."/>
            <person name="Mohammad A.W."/>
            <person name="Gnirke A."/>
            <person name="Yurkov A.M."/>
            <person name="Nowrousian M."/>
            <person name="Sun S."/>
            <person name="Cuomo C.A."/>
            <person name="Heitman J."/>
        </authorList>
    </citation>
    <scope>NUCLEOTIDE SEQUENCE</scope>
    <source>
        <strain evidence="3">CBS 10118</strain>
    </source>
</reference>
<protein>
    <submittedName>
        <fullName evidence="2">Uncharacterized protein</fullName>
    </submittedName>
</protein>
<evidence type="ECO:0000313" key="3">
    <source>
        <dbReference type="EMBL" id="WVW86864.1"/>
    </source>
</evidence>
<dbReference type="GeneID" id="30212458"/>